<dbReference type="SUPFAM" id="SSF56176">
    <property type="entry name" value="FAD-binding/transporter-associated domain-like"/>
    <property type="match status" value="1"/>
</dbReference>
<sequence length="405" mass="43120">MRPESEIELAELVADATGPMRIQGGGTRQIGAPVDGEVLSVAGLSGVTLYEPGALTLVAKAGTPVEEIEALLAENDQMLGFEPMDHRRLLGTSGTPTIGGVIAGNVSGPRRLSSVGACRDSLLGVRFVDGAGRILKNGGRVMKNVTGYDLVKLMAGSRGTLGVLTEVSLKVLPRPEAVATLSFEGLDPGLAVPLMSKALGSPYDVTGAYFGPYHYQAPRHLHLRLEGSSASVKYRADALAGLLSGFGAARIERDPDASQQLWRDIRDMTHLAEMPFVTRSSIKPGAAPAFVESISQVWAATHYLDWGGGLIWTAASEEDLCKNAKNDRGDSSEDELTRGAKALIAAMHEAMSFEDGHTTLIKADERVRREMPSFQPRHSVVASLELGLRQKFDPRGILNPGLMGA</sequence>
<dbReference type="PANTHER" id="PTHR11748:SF103">
    <property type="entry name" value="GLYCOLATE OXIDASE SUBUNIT GLCE"/>
    <property type="match status" value="1"/>
</dbReference>
<keyword evidence="5" id="KW-1185">Reference proteome</keyword>
<dbReference type="PROSITE" id="PS51387">
    <property type="entry name" value="FAD_PCMH"/>
    <property type="match status" value="1"/>
</dbReference>
<name>A0ABT4W1C9_9RHOB</name>
<reference evidence="4 5" key="1">
    <citation type="submission" date="2023-01" db="EMBL/GenBank/DDBJ databases">
        <authorList>
            <person name="Yoon J.-W."/>
        </authorList>
    </citation>
    <scope>NUCLEOTIDE SEQUENCE [LARGE SCALE GENOMIC DNA]</scope>
    <source>
        <strain evidence="4 5">KMU-50</strain>
    </source>
</reference>
<dbReference type="InterPro" id="IPR016169">
    <property type="entry name" value="FAD-bd_PCMH_sub2"/>
</dbReference>
<dbReference type="InterPro" id="IPR036318">
    <property type="entry name" value="FAD-bd_PCMH-like_sf"/>
</dbReference>
<comment type="caution">
    <text evidence="4">The sequence shown here is derived from an EMBL/GenBank/DDBJ whole genome shotgun (WGS) entry which is preliminary data.</text>
</comment>
<keyword evidence="2" id="KW-0274">FAD</keyword>
<dbReference type="InterPro" id="IPR016166">
    <property type="entry name" value="FAD-bd_PCMH"/>
</dbReference>
<dbReference type="InterPro" id="IPR016164">
    <property type="entry name" value="FAD-linked_Oxase-like_C"/>
</dbReference>
<dbReference type="PANTHER" id="PTHR11748">
    <property type="entry name" value="D-LACTATE DEHYDROGENASE"/>
    <property type="match status" value="1"/>
</dbReference>
<evidence type="ECO:0000256" key="1">
    <source>
        <dbReference type="ARBA" id="ARBA00022630"/>
    </source>
</evidence>
<dbReference type="SUPFAM" id="SSF55103">
    <property type="entry name" value="FAD-linked oxidases, C-terminal domain"/>
    <property type="match status" value="1"/>
</dbReference>
<dbReference type="Pfam" id="PF01565">
    <property type="entry name" value="FAD_binding_4"/>
    <property type="match status" value="1"/>
</dbReference>
<evidence type="ECO:0000256" key="2">
    <source>
        <dbReference type="ARBA" id="ARBA00022827"/>
    </source>
</evidence>
<proteinExistence type="predicted"/>
<evidence type="ECO:0000313" key="4">
    <source>
        <dbReference type="EMBL" id="MDA5093573.1"/>
    </source>
</evidence>
<accession>A0ABT4W1C9</accession>
<evidence type="ECO:0000313" key="5">
    <source>
        <dbReference type="Proteomes" id="UP001528040"/>
    </source>
</evidence>
<dbReference type="RefSeq" id="WP_271053257.1">
    <property type="nucleotide sequence ID" value="NZ_JAQIIO010000002.1"/>
</dbReference>
<protein>
    <submittedName>
        <fullName evidence="4">FAD-binding protein</fullName>
    </submittedName>
</protein>
<keyword evidence="1" id="KW-0285">Flavoprotein</keyword>
<feature type="domain" description="FAD-binding PCMH-type" evidence="3">
    <location>
        <begin position="1"/>
        <end position="174"/>
    </location>
</feature>
<organism evidence="4 5">
    <name type="scientific">Aliiroseovarius salicola</name>
    <dbReference type="NCBI Taxonomy" id="3009082"/>
    <lineage>
        <taxon>Bacteria</taxon>
        <taxon>Pseudomonadati</taxon>
        <taxon>Pseudomonadota</taxon>
        <taxon>Alphaproteobacteria</taxon>
        <taxon>Rhodobacterales</taxon>
        <taxon>Paracoccaceae</taxon>
        <taxon>Aliiroseovarius</taxon>
    </lineage>
</organism>
<dbReference type="Proteomes" id="UP001528040">
    <property type="component" value="Unassembled WGS sequence"/>
</dbReference>
<gene>
    <name evidence="4" type="ORF">O2N63_05665</name>
</gene>
<evidence type="ECO:0000259" key="3">
    <source>
        <dbReference type="PROSITE" id="PS51387"/>
    </source>
</evidence>
<dbReference type="Gene3D" id="3.30.465.10">
    <property type="match status" value="1"/>
</dbReference>
<dbReference type="InterPro" id="IPR006094">
    <property type="entry name" value="Oxid_FAD_bind_N"/>
</dbReference>
<dbReference type="EMBL" id="JAQIIO010000002">
    <property type="protein sequence ID" value="MDA5093573.1"/>
    <property type="molecule type" value="Genomic_DNA"/>
</dbReference>